<dbReference type="InterPro" id="IPR000485">
    <property type="entry name" value="AsnC-type_HTH_dom"/>
</dbReference>
<dbReference type="EMBL" id="BAAASE010000003">
    <property type="protein sequence ID" value="GAA2396739.1"/>
    <property type="molecule type" value="Genomic_DNA"/>
</dbReference>
<keyword evidence="6" id="KW-1185">Reference proteome</keyword>
<dbReference type="PANTHER" id="PTHR30154">
    <property type="entry name" value="LEUCINE-RESPONSIVE REGULATORY PROTEIN"/>
    <property type="match status" value="1"/>
</dbReference>
<accession>A0ABN3I8P1</accession>
<evidence type="ECO:0000259" key="4">
    <source>
        <dbReference type="PROSITE" id="PS50956"/>
    </source>
</evidence>
<dbReference type="Gene3D" id="3.30.70.920">
    <property type="match status" value="2"/>
</dbReference>
<reference evidence="5 6" key="1">
    <citation type="journal article" date="2019" name="Int. J. Syst. Evol. Microbiol.">
        <title>The Global Catalogue of Microorganisms (GCM) 10K type strain sequencing project: providing services to taxonomists for standard genome sequencing and annotation.</title>
        <authorList>
            <consortium name="The Broad Institute Genomics Platform"/>
            <consortium name="The Broad Institute Genome Sequencing Center for Infectious Disease"/>
            <person name="Wu L."/>
            <person name="Ma J."/>
        </authorList>
    </citation>
    <scope>NUCLEOTIDE SEQUENCE [LARGE SCALE GENOMIC DNA]</scope>
    <source>
        <strain evidence="5 6">JCM 4358</strain>
    </source>
</reference>
<dbReference type="Pfam" id="PF01037">
    <property type="entry name" value="AsnC_trans_reg"/>
    <property type="match status" value="2"/>
</dbReference>
<gene>
    <name evidence="5" type="ORF">GCM10010255_30600</name>
</gene>
<keyword evidence="3" id="KW-0804">Transcription</keyword>
<dbReference type="SMART" id="SM00344">
    <property type="entry name" value="HTH_ASNC"/>
    <property type="match status" value="2"/>
</dbReference>
<dbReference type="PRINTS" id="PR00033">
    <property type="entry name" value="HTHASNC"/>
</dbReference>
<evidence type="ECO:0000313" key="5">
    <source>
        <dbReference type="EMBL" id="GAA2396739.1"/>
    </source>
</evidence>
<organism evidence="5 6">
    <name type="scientific">Streptomyces coeruleofuscus</name>
    <dbReference type="NCBI Taxonomy" id="66879"/>
    <lineage>
        <taxon>Bacteria</taxon>
        <taxon>Bacillati</taxon>
        <taxon>Actinomycetota</taxon>
        <taxon>Actinomycetes</taxon>
        <taxon>Kitasatosporales</taxon>
        <taxon>Streptomycetaceae</taxon>
        <taxon>Streptomyces</taxon>
    </lineage>
</organism>
<dbReference type="InterPro" id="IPR011008">
    <property type="entry name" value="Dimeric_a/b-barrel"/>
</dbReference>
<dbReference type="Pfam" id="PF13404">
    <property type="entry name" value="HTH_AsnC-type"/>
    <property type="match status" value="2"/>
</dbReference>
<dbReference type="InterPro" id="IPR019888">
    <property type="entry name" value="Tscrpt_reg_AsnC-like"/>
</dbReference>
<keyword evidence="2" id="KW-0238">DNA-binding</keyword>
<evidence type="ECO:0000256" key="3">
    <source>
        <dbReference type="ARBA" id="ARBA00023163"/>
    </source>
</evidence>
<dbReference type="InterPro" id="IPR019887">
    <property type="entry name" value="Tscrpt_reg_AsnC/Lrp_C"/>
</dbReference>
<name>A0ABN3I8P1_9ACTN</name>
<evidence type="ECO:0000256" key="1">
    <source>
        <dbReference type="ARBA" id="ARBA00023015"/>
    </source>
</evidence>
<dbReference type="Gene3D" id="1.10.10.10">
    <property type="entry name" value="Winged helix-like DNA-binding domain superfamily/Winged helix DNA-binding domain"/>
    <property type="match status" value="2"/>
</dbReference>
<dbReference type="PROSITE" id="PS50956">
    <property type="entry name" value="HTH_ASNC_2"/>
    <property type="match status" value="1"/>
</dbReference>
<sequence>MLGRGMPHDSVDEKDLELINALQLSPRASWAQLAGALALDPVTVARRWERLAEAGLAWVTCVAGTVLHSEFCMVYIEIDCVPGRLDDIATALSAEPHVRYVHHLTGMYGLLVVATLRTSAEVSAYLRGTLGQLSGVRAYRAEVRTMGYGEPSRWRLRSLELSQRRALGLASTPSTTVGGARMDAVDQKLFRLLHEDGRMSYTAIADRAGISEPTARRRVKRLLTNRLLRLRCEMAQSLSGWPHSAVLWASVAPQHMESTARALTALPDVRLCCALTGERNLLLMVWLRSLGNLPQLEATITERSRDLSIVDRAVCLHTVNQMGRLLDSEGRSVGYVAPNVGDFLDA</sequence>
<keyword evidence="1" id="KW-0805">Transcription regulation</keyword>
<evidence type="ECO:0000313" key="6">
    <source>
        <dbReference type="Proteomes" id="UP001499986"/>
    </source>
</evidence>
<dbReference type="InterPro" id="IPR036390">
    <property type="entry name" value="WH_DNA-bd_sf"/>
</dbReference>
<dbReference type="SUPFAM" id="SSF46785">
    <property type="entry name" value="Winged helix' DNA-binding domain"/>
    <property type="match status" value="2"/>
</dbReference>
<comment type="caution">
    <text evidence="5">The sequence shown here is derived from an EMBL/GenBank/DDBJ whole genome shotgun (WGS) entry which is preliminary data.</text>
</comment>
<dbReference type="Proteomes" id="UP001499986">
    <property type="component" value="Unassembled WGS sequence"/>
</dbReference>
<dbReference type="InterPro" id="IPR036388">
    <property type="entry name" value="WH-like_DNA-bd_sf"/>
</dbReference>
<feature type="domain" description="HTH asnC-type" evidence="4">
    <location>
        <begin position="182"/>
        <end position="242"/>
    </location>
</feature>
<proteinExistence type="predicted"/>
<evidence type="ECO:0000256" key="2">
    <source>
        <dbReference type="ARBA" id="ARBA00023125"/>
    </source>
</evidence>
<protein>
    <submittedName>
        <fullName evidence="5">Lrp/AsnC family transcriptional regulator</fullName>
    </submittedName>
</protein>
<dbReference type="SUPFAM" id="SSF54909">
    <property type="entry name" value="Dimeric alpha+beta barrel"/>
    <property type="match status" value="2"/>
</dbReference>
<dbReference type="PANTHER" id="PTHR30154:SF34">
    <property type="entry name" value="TRANSCRIPTIONAL REGULATOR AZLB"/>
    <property type="match status" value="1"/>
</dbReference>